<dbReference type="EMBL" id="KN847521">
    <property type="protein sequence ID" value="KIV95430.1"/>
    <property type="molecule type" value="Genomic_DNA"/>
</dbReference>
<dbReference type="FunFam" id="3.20.20.150:FF:000001">
    <property type="entry name" value="Probable endonuclease 4"/>
    <property type="match status" value="1"/>
</dbReference>
<evidence type="ECO:0000256" key="5">
    <source>
        <dbReference type="ARBA" id="ARBA00022763"/>
    </source>
</evidence>
<dbReference type="GO" id="GO:0005634">
    <property type="term" value="C:nucleus"/>
    <property type="evidence" value="ECO:0007669"/>
    <property type="project" value="TreeGrafter"/>
</dbReference>
<sequence>MPRVQKTKAVSSTPPNKITTIASKRKRGEEESPAVQEPSQDSTPNRSSKRTRTSQALSNGIESPSTPRSSRKSTVHVTEAEVKEEIKISVKKSPGRKSKAAEEEDDEDEGDTGKPKRQRKSQAQKDEEAMPLAVRTIGSKMFVGAHTSIAKGVENAIHNSVHIGGNAFACFLKSQRKWDNPPLKDENREAFRKALIEHKYDAEKHIVPHGSYLVNLATEDKDKSKQSYDAFIDDLRRCEALGIKYYNFHPGGAGQSPVGEAITRLANNLNRALSETRTVVPLLENMAGHGTLIGGRFSDLRDVIAQIKPEYRSRIGVCIDTCHAFAAGYDLRTPDAFEKTMKEFHETVGFQYLKAMHLNDSKAPFNSHRDLHQNIGLGFLGLRAFHNVMNEPRFQGLPLILETPSEKPDPKDPKGKKMIEDKTVWAEEIKLLESLIGMDPEGDQFRSLEKALSARGRKEREEMQKKFEEKQEKEKKKLAKEREKGQKSLSDMFGAKGKNKNKAGTASKKGKKGGDDSEGSELSDLSDDEASHVH</sequence>
<feature type="compositionally biased region" description="Basic and acidic residues" evidence="9">
    <location>
        <begin position="78"/>
        <end position="88"/>
    </location>
</feature>
<dbReference type="GO" id="GO:0003906">
    <property type="term" value="F:DNA-(apurinic or apyrimidinic site) endonuclease activity"/>
    <property type="evidence" value="ECO:0007669"/>
    <property type="project" value="TreeGrafter"/>
</dbReference>
<organism evidence="11 12">
    <name type="scientific">Exophiala mesophila</name>
    <name type="common">Black yeast-like fungus</name>
    <dbReference type="NCBI Taxonomy" id="212818"/>
    <lineage>
        <taxon>Eukaryota</taxon>
        <taxon>Fungi</taxon>
        <taxon>Dikarya</taxon>
        <taxon>Ascomycota</taxon>
        <taxon>Pezizomycotina</taxon>
        <taxon>Eurotiomycetes</taxon>
        <taxon>Chaetothyriomycetidae</taxon>
        <taxon>Chaetothyriales</taxon>
        <taxon>Herpotrichiellaceae</taxon>
        <taxon>Exophiala</taxon>
    </lineage>
</organism>
<feature type="region of interest" description="Disordered" evidence="9">
    <location>
        <begin position="453"/>
        <end position="534"/>
    </location>
</feature>
<dbReference type="HOGENOM" id="CLU_025885_1_3_1"/>
<feature type="compositionally biased region" description="Polar residues" evidence="9">
    <location>
        <begin position="8"/>
        <end position="22"/>
    </location>
</feature>
<dbReference type="GO" id="GO:0008081">
    <property type="term" value="F:phosphoric diester hydrolase activity"/>
    <property type="evidence" value="ECO:0007669"/>
    <property type="project" value="TreeGrafter"/>
</dbReference>
<evidence type="ECO:0000256" key="9">
    <source>
        <dbReference type="SAM" id="MobiDB-lite"/>
    </source>
</evidence>
<evidence type="ECO:0000313" key="12">
    <source>
        <dbReference type="Proteomes" id="UP000054302"/>
    </source>
</evidence>
<evidence type="ECO:0000313" key="11">
    <source>
        <dbReference type="EMBL" id="KIV95430.1"/>
    </source>
</evidence>
<dbReference type="InterPro" id="IPR001719">
    <property type="entry name" value="AP_endonuc_2"/>
</dbReference>
<dbReference type="AlphaFoldDB" id="A0A0D1X0X8"/>
<dbReference type="NCBIfam" id="TIGR00587">
    <property type="entry name" value="nfo"/>
    <property type="match status" value="1"/>
</dbReference>
<dbReference type="GeneID" id="27320933"/>
<dbReference type="Pfam" id="PF01261">
    <property type="entry name" value="AP_endonuc_2"/>
    <property type="match status" value="1"/>
</dbReference>
<keyword evidence="7" id="KW-0862">Zinc</keyword>
<keyword evidence="6" id="KW-0378">Hydrolase</keyword>
<feature type="domain" description="Xylose isomerase-like TIM barrel" evidence="10">
    <location>
        <begin position="162"/>
        <end position="433"/>
    </location>
</feature>
<accession>A0A0D1X0X8</accession>
<evidence type="ECO:0000256" key="2">
    <source>
        <dbReference type="ARBA" id="ARBA00005340"/>
    </source>
</evidence>
<dbReference type="Gene3D" id="3.20.20.150">
    <property type="entry name" value="Divalent-metal-dependent TIM barrel enzymes"/>
    <property type="match status" value="1"/>
</dbReference>
<keyword evidence="4" id="KW-0479">Metal-binding</keyword>
<evidence type="ECO:0000256" key="7">
    <source>
        <dbReference type="ARBA" id="ARBA00022833"/>
    </source>
</evidence>
<dbReference type="CDD" id="cd00019">
    <property type="entry name" value="AP2Ec"/>
    <property type="match status" value="1"/>
</dbReference>
<dbReference type="InterPro" id="IPR036237">
    <property type="entry name" value="Xyl_isomerase-like_sf"/>
</dbReference>
<dbReference type="VEuPathDB" id="FungiDB:PV10_03088"/>
<feature type="compositionally biased region" description="Polar residues" evidence="9">
    <location>
        <begin position="37"/>
        <end position="46"/>
    </location>
</feature>
<dbReference type="GO" id="GO:0008270">
    <property type="term" value="F:zinc ion binding"/>
    <property type="evidence" value="ECO:0007669"/>
    <property type="project" value="InterPro"/>
</dbReference>
<dbReference type="OrthoDB" id="7663182at2759"/>
<reference evidence="11 12" key="1">
    <citation type="submission" date="2015-01" db="EMBL/GenBank/DDBJ databases">
        <title>The Genome Sequence of Exophiala mesophila CBS40295.</title>
        <authorList>
            <consortium name="The Broad Institute Genomics Platform"/>
            <person name="Cuomo C."/>
            <person name="de Hoog S."/>
            <person name="Gorbushina A."/>
            <person name="Stielow B."/>
            <person name="Teixiera M."/>
            <person name="Abouelleil A."/>
            <person name="Chapman S.B."/>
            <person name="Priest M."/>
            <person name="Young S.K."/>
            <person name="Wortman J."/>
            <person name="Nusbaum C."/>
            <person name="Birren B."/>
        </authorList>
    </citation>
    <scope>NUCLEOTIDE SEQUENCE [LARGE SCALE GENOMIC DNA]</scope>
    <source>
        <strain evidence="11 12">CBS 40295</strain>
    </source>
</reference>
<dbReference type="PANTHER" id="PTHR21445:SF0">
    <property type="entry name" value="APURINIC-APYRIMIDINIC ENDONUCLEASE"/>
    <property type="match status" value="1"/>
</dbReference>
<dbReference type="GO" id="GO:0003677">
    <property type="term" value="F:DNA binding"/>
    <property type="evidence" value="ECO:0007669"/>
    <property type="project" value="InterPro"/>
</dbReference>
<gene>
    <name evidence="11" type="ORF">PV10_03088</name>
</gene>
<evidence type="ECO:0000259" key="10">
    <source>
        <dbReference type="Pfam" id="PF01261"/>
    </source>
</evidence>
<dbReference type="PROSITE" id="PS00730">
    <property type="entry name" value="AP_NUCLEASE_F2_2"/>
    <property type="match status" value="1"/>
</dbReference>
<feature type="compositionally biased region" description="Acidic residues" evidence="9">
    <location>
        <begin position="516"/>
        <end position="528"/>
    </location>
</feature>
<evidence type="ECO:0000256" key="1">
    <source>
        <dbReference type="ARBA" id="ARBA00001947"/>
    </source>
</evidence>
<dbReference type="SMART" id="SM00518">
    <property type="entry name" value="AP2Ec"/>
    <property type="match status" value="1"/>
</dbReference>
<dbReference type="GO" id="GO:0006284">
    <property type="term" value="P:base-excision repair"/>
    <property type="evidence" value="ECO:0007669"/>
    <property type="project" value="TreeGrafter"/>
</dbReference>
<dbReference type="RefSeq" id="XP_016227004.1">
    <property type="nucleotide sequence ID" value="XM_016367486.1"/>
</dbReference>
<feature type="region of interest" description="Disordered" evidence="9">
    <location>
        <begin position="1"/>
        <end position="130"/>
    </location>
</feature>
<dbReference type="GO" id="GO:0005739">
    <property type="term" value="C:mitochondrion"/>
    <property type="evidence" value="ECO:0007669"/>
    <property type="project" value="TreeGrafter"/>
</dbReference>
<dbReference type="PANTHER" id="PTHR21445">
    <property type="entry name" value="ENDONUCLEASE IV ENDODEOXYRIBONUCLEASE IV"/>
    <property type="match status" value="1"/>
</dbReference>
<dbReference type="STRING" id="212818.A0A0D1X0X8"/>
<feature type="compositionally biased region" description="Polar residues" evidence="9">
    <location>
        <begin position="53"/>
        <end position="62"/>
    </location>
</feature>
<feature type="compositionally biased region" description="Basic and acidic residues" evidence="9">
    <location>
        <begin position="456"/>
        <end position="486"/>
    </location>
</feature>
<keyword evidence="12" id="KW-1185">Reference proteome</keyword>
<feature type="compositionally biased region" description="Basic residues" evidence="9">
    <location>
        <begin position="89"/>
        <end position="98"/>
    </location>
</feature>
<dbReference type="PROSITE" id="PS51432">
    <property type="entry name" value="AP_NUCLEASE_F2_4"/>
    <property type="match status" value="1"/>
</dbReference>
<dbReference type="SUPFAM" id="SSF51658">
    <property type="entry name" value="Xylose isomerase-like"/>
    <property type="match status" value="1"/>
</dbReference>
<dbReference type="InterPro" id="IPR018246">
    <property type="entry name" value="AP_endonuc_F2_Zn_BS"/>
</dbReference>
<comment type="cofactor">
    <cofactor evidence="1">
        <name>Zn(2+)</name>
        <dbReference type="ChEBI" id="CHEBI:29105"/>
    </cofactor>
</comment>
<evidence type="ECO:0000256" key="4">
    <source>
        <dbReference type="ARBA" id="ARBA00022723"/>
    </source>
</evidence>
<evidence type="ECO:0000256" key="8">
    <source>
        <dbReference type="ARBA" id="ARBA00023204"/>
    </source>
</evidence>
<name>A0A0D1X0X8_EXOME</name>
<comment type="similarity">
    <text evidence="2">Belongs to the AP endonuclease 2 family.</text>
</comment>
<dbReference type="Proteomes" id="UP000054302">
    <property type="component" value="Unassembled WGS sequence"/>
</dbReference>
<dbReference type="InterPro" id="IPR013022">
    <property type="entry name" value="Xyl_isomerase-like_TIM-brl"/>
</dbReference>
<dbReference type="HAMAP" id="MF_00152">
    <property type="entry name" value="Nfo"/>
    <property type="match status" value="1"/>
</dbReference>
<keyword evidence="5" id="KW-0227">DNA damage</keyword>
<evidence type="ECO:0000256" key="6">
    <source>
        <dbReference type="ARBA" id="ARBA00022801"/>
    </source>
</evidence>
<keyword evidence="8" id="KW-0234">DNA repair</keyword>
<dbReference type="PROSITE" id="PS00731">
    <property type="entry name" value="AP_NUCLEASE_F2_3"/>
    <property type="match status" value="1"/>
</dbReference>
<dbReference type="OMA" id="DEGCQSH"/>
<protein>
    <recommendedName>
        <fullName evidence="3">Apurinic-apyrimidinic endonuclease 1</fullName>
    </recommendedName>
</protein>
<proteinExistence type="inferred from homology"/>
<evidence type="ECO:0000256" key="3">
    <source>
        <dbReference type="ARBA" id="ARBA00021759"/>
    </source>
</evidence>